<dbReference type="SMART" id="SM00697">
    <property type="entry name" value="DM8"/>
    <property type="match status" value="1"/>
</dbReference>
<protein>
    <recommendedName>
        <fullName evidence="4">MD-2-related lipid-recognition domain-containing protein</fullName>
    </recommendedName>
</protein>
<evidence type="ECO:0000313" key="3">
    <source>
        <dbReference type="Proteomes" id="UP000008792"/>
    </source>
</evidence>
<dbReference type="OrthoDB" id="7727171at2759"/>
<dbReference type="InParanoid" id="B4LHJ0"/>
<proteinExistence type="predicted"/>
<organism evidence="2 3">
    <name type="scientific">Drosophila virilis</name>
    <name type="common">Fruit fly</name>
    <dbReference type="NCBI Taxonomy" id="7244"/>
    <lineage>
        <taxon>Eukaryota</taxon>
        <taxon>Metazoa</taxon>
        <taxon>Ecdysozoa</taxon>
        <taxon>Arthropoda</taxon>
        <taxon>Hexapoda</taxon>
        <taxon>Insecta</taxon>
        <taxon>Pterygota</taxon>
        <taxon>Neoptera</taxon>
        <taxon>Endopterygota</taxon>
        <taxon>Diptera</taxon>
        <taxon>Brachycera</taxon>
        <taxon>Muscomorpha</taxon>
        <taxon>Ephydroidea</taxon>
        <taxon>Drosophilidae</taxon>
        <taxon>Drosophila</taxon>
    </lineage>
</organism>
<reference evidence="2 3" key="1">
    <citation type="journal article" date="2007" name="Nature">
        <title>Evolution of genes and genomes on the Drosophila phylogeny.</title>
        <authorList>
            <consortium name="Drosophila 12 Genomes Consortium"/>
            <person name="Clark A.G."/>
            <person name="Eisen M.B."/>
            <person name="Smith D.R."/>
            <person name="Bergman C.M."/>
            <person name="Oliver B."/>
            <person name="Markow T.A."/>
            <person name="Kaufman T.C."/>
            <person name="Kellis M."/>
            <person name="Gelbart W."/>
            <person name="Iyer V.N."/>
            <person name="Pollard D.A."/>
            <person name="Sackton T.B."/>
            <person name="Larracuente A.M."/>
            <person name="Singh N.D."/>
            <person name="Abad J.P."/>
            <person name="Abt D.N."/>
            <person name="Adryan B."/>
            <person name="Aguade M."/>
            <person name="Akashi H."/>
            <person name="Anderson W.W."/>
            <person name="Aquadro C.F."/>
            <person name="Ardell D.H."/>
            <person name="Arguello R."/>
            <person name="Artieri C.G."/>
            <person name="Barbash D.A."/>
            <person name="Barker D."/>
            <person name="Barsanti P."/>
            <person name="Batterham P."/>
            <person name="Batzoglou S."/>
            <person name="Begun D."/>
            <person name="Bhutkar A."/>
            <person name="Blanco E."/>
            <person name="Bosak S.A."/>
            <person name="Bradley R.K."/>
            <person name="Brand A.D."/>
            <person name="Brent M.R."/>
            <person name="Brooks A.N."/>
            <person name="Brown R.H."/>
            <person name="Butlin R.K."/>
            <person name="Caggese C."/>
            <person name="Calvi B.R."/>
            <person name="Bernardo de Carvalho A."/>
            <person name="Caspi A."/>
            <person name="Castrezana S."/>
            <person name="Celniker S.E."/>
            <person name="Chang J.L."/>
            <person name="Chapple C."/>
            <person name="Chatterji S."/>
            <person name="Chinwalla A."/>
            <person name="Civetta A."/>
            <person name="Clifton S.W."/>
            <person name="Comeron J.M."/>
            <person name="Costello J.C."/>
            <person name="Coyne J.A."/>
            <person name="Daub J."/>
            <person name="David R.G."/>
            <person name="Delcher A.L."/>
            <person name="Delehaunty K."/>
            <person name="Do C.B."/>
            <person name="Ebling H."/>
            <person name="Edwards K."/>
            <person name="Eickbush T."/>
            <person name="Evans J.D."/>
            <person name="Filipski A."/>
            <person name="Findeiss S."/>
            <person name="Freyhult E."/>
            <person name="Fulton L."/>
            <person name="Fulton R."/>
            <person name="Garcia A.C."/>
            <person name="Gardiner A."/>
            <person name="Garfield D.A."/>
            <person name="Garvin B.E."/>
            <person name="Gibson G."/>
            <person name="Gilbert D."/>
            <person name="Gnerre S."/>
            <person name="Godfrey J."/>
            <person name="Good R."/>
            <person name="Gotea V."/>
            <person name="Gravely B."/>
            <person name="Greenberg A.J."/>
            <person name="Griffiths-Jones S."/>
            <person name="Gross S."/>
            <person name="Guigo R."/>
            <person name="Gustafson E.A."/>
            <person name="Haerty W."/>
            <person name="Hahn M.W."/>
            <person name="Halligan D.L."/>
            <person name="Halpern A.L."/>
            <person name="Halter G.M."/>
            <person name="Han M.V."/>
            <person name="Heger A."/>
            <person name="Hillier L."/>
            <person name="Hinrichs A.S."/>
            <person name="Holmes I."/>
            <person name="Hoskins R.A."/>
            <person name="Hubisz M.J."/>
            <person name="Hultmark D."/>
            <person name="Huntley M.A."/>
            <person name="Jaffe D.B."/>
            <person name="Jagadeeshan S."/>
            <person name="Jeck W.R."/>
            <person name="Johnson J."/>
            <person name="Jones C.D."/>
            <person name="Jordan W.C."/>
            <person name="Karpen G.H."/>
            <person name="Kataoka E."/>
            <person name="Keightley P.D."/>
            <person name="Kheradpour P."/>
            <person name="Kirkness E.F."/>
            <person name="Koerich L.B."/>
            <person name="Kristiansen K."/>
            <person name="Kudrna D."/>
            <person name="Kulathinal R.J."/>
            <person name="Kumar S."/>
            <person name="Kwok R."/>
            <person name="Lander E."/>
            <person name="Langley C.H."/>
            <person name="Lapoint R."/>
            <person name="Lazzaro B.P."/>
            <person name="Lee S.J."/>
            <person name="Levesque L."/>
            <person name="Li R."/>
            <person name="Lin C.F."/>
            <person name="Lin M.F."/>
            <person name="Lindblad-Toh K."/>
            <person name="Llopart A."/>
            <person name="Long M."/>
            <person name="Low L."/>
            <person name="Lozovsky E."/>
            <person name="Lu J."/>
            <person name="Luo M."/>
            <person name="Machado C.A."/>
            <person name="Makalowski W."/>
            <person name="Marzo M."/>
            <person name="Matsuda M."/>
            <person name="Matzkin L."/>
            <person name="McAllister B."/>
            <person name="McBride C.S."/>
            <person name="McKernan B."/>
            <person name="McKernan K."/>
            <person name="Mendez-Lago M."/>
            <person name="Minx P."/>
            <person name="Mollenhauer M.U."/>
            <person name="Montooth K."/>
            <person name="Mount S.M."/>
            <person name="Mu X."/>
            <person name="Myers E."/>
            <person name="Negre B."/>
            <person name="Newfeld S."/>
            <person name="Nielsen R."/>
            <person name="Noor M.A."/>
            <person name="O'Grady P."/>
            <person name="Pachter L."/>
            <person name="Papaceit M."/>
            <person name="Parisi M.J."/>
            <person name="Parisi M."/>
            <person name="Parts L."/>
            <person name="Pedersen J.S."/>
            <person name="Pesole G."/>
            <person name="Phillippy A.M."/>
            <person name="Ponting C.P."/>
            <person name="Pop M."/>
            <person name="Porcelli D."/>
            <person name="Powell J.R."/>
            <person name="Prohaska S."/>
            <person name="Pruitt K."/>
            <person name="Puig M."/>
            <person name="Quesneville H."/>
            <person name="Ram K.R."/>
            <person name="Rand D."/>
            <person name="Rasmussen M.D."/>
            <person name="Reed L.K."/>
            <person name="Reenan R."/>
            <person name="Reily A."/>
            <person name="Remington K.A."/>
            <person name="Rieger T.T."/>
            <person name="Ritchie M.G."/>
            <person name="Robin C."/>
            <person name="Rogers Y.H."/>
            <person name="Rohde C."/>
            <person name="Rozas J."/>
            <person name="Rubenfield M.J."/>
            <person name="Ruiz A."/>
            <person name="Russo S."/>
            <person name="Salzberg S.L."/>
            <person name="Sanchez-Gracia A."/>
            <person name="Saranga D.J."/>
            <person name="Sato H."/>
            <person name="Schaeffer S.W."/>
            <person name="Schatz M.C."/>
            <person name="Schlenke T."/>
            <person name="Schwartz R."/>
            <person name="Segarra C."/>
            <person name="Singh R.S."/>
            <person name="Sirot L."/>
            <person name="Sirota M."/>
            <person name="Sisneros N.B."/>
            <person name="Smith C.D."/>
            <person name="Smith T.F."/>
            <person name="Spieth J."/>
            <person name="Stage D.E."/>
            <person name="Stark A."/>
            <person name="Stephan W."/>
            <person name="Strausberg R.L."/>
            <person name="Strempel S."/>
            <person name="Sturgill D."/>
            <person name="Sutton G."/>
            <person name="Sutton G.G."/>
            <person name="Tao W."/>
            <person name="Teichmann S."/>
            <person name="Tobari Y.N."/>
            <person name="Tomimura Y."/>
            <person name="Tsolas J.M."/>
            <person name="Valente V.L."/>
            <person name="Venter E."/>
            <person name="Venter J.C."/>
            <person name="Vicario S."/>
            <person name="Vieira F.G."/>
            <person name="Vilella A.J."/>
            <person name="Villasante A."/>
            <person name="Walenz B."/>
            <person name="Wang J."/>
            <person name="Wasserman M."/>
            <person name="Watts T."/>
            <person name="Wilson D."/>
            <person name="Wilson R.K."/>
            <person name="Wing R.A."/>
            <person name="Wolfner M.F."/>
            <person name="Wong A."/>
            <person name="Wong G.K."/>
            <person name="Wu C.I."/>
            <person name="Wu G."/>
            <person name="Yamamoto D."/>
            <person name="Yang H.P."/>
            <person name="Yang S.P."/>
            <person name="Yorke J.A."/>
            <person name="Yoshida K."/>
            <person name="Zdobnov E."/>
            <person name="Zhang P."/>
            <person name="Zhang Y."/>
            <person name="Zimin A.V."/>
            <person name="Baldwin J."/>
            <person name="Abdouelleil A."/>
            <person name="Abdulkadir J."/>
            <person name="Abebe A."/>
            <person name="Abera B."/>
            <person name="Abreu J."/>
            <person name="Acer S.C."/>
            <person name="Aftuck L."/>
            <person name="Alexander A."/>
            <person name="An P."/>
            <person name="Anderson E."/>
            <person name="Anderson S."/>
            <person name="Arachi H."/>
            <person name="Azer M."/>
            <person name="Bachantsang P."/>
            <person name="Barry A."/>
            <person name="Bayul T."/>
            <person name="Berlin A."/>
            <person name="Bessette D."/>
            <person name="Bloom T."/>
            <person name="Blye J."/>
            <person name="Boguslavskiy L."/>
            <person name="Bonnet C."/>
            <person name="Boukhgalter B."/>
            <person name="Bourzgui I."/>
            <person name="Brown A."/>
            <person name="Cahill P."/>
            <person name="Channer S."/>
            <person name="Cheshatsang Y."/>
            <person name="Chuda L."/>
            <person name="Citroen M."/>
            <person name="Collymore A."/>
            <person name="Cooke P."/>
            <person name="Costello M."/>
            <person name="D'Aco K."/>
            <person name="Daza R."/>
            <person name="De Haan G."/>
            <person name="DeGray S."/>
            <person name="DeMaso C."/>
            <person name="Dhargay N."/>
            <person name="Dooley K."/>
            <person name="Dooley E."/>
            <person name="Doricent M."/>
            <person name="Dorje P."/>
            <person name="Dorjee K."/>
            <person name="Dupes A."/>
            <person name="Elong R."/>
            <person name="Falk J."/>
            <person name="Farina A."/>
            <person name="Faro S."/>
            <person name="Ferguson D."/>
            <person name="Fisher S."/>
            <person name="Foley C.D."/>
            <person name="Franke A."/>
            <person name="Friedrich D."/>
            <person name="Gadbois L."/>
            <person name="Gearin G."/>
            <person name="Gearin C.R."/>
            <person name="Giannoukos G."/>
            <person name="Goode T."/>
            <person name="Graham J."/>
            <person name="Grandbois E."/>
            <person name="Grewal S."/>
            <person name="Gyaltsen K."/>
            <person name="Hafez N."/>
            <person name="Hagos B."/>
            <person name="Hall J."/>
            <person name="Henson C."/>
            <person name="Hollinger A."/>
            <person name="Honan T."/>
            <person name="Huard M.D."/>
            <person name="Hughes L."/>
            <person name="Hurhula B."/>
            <person name="Husby M.E."/>
            <person name="Kamat A."/>
            <person name="Kanga B."/>
            <person name="Kashin S."/>
            <person name="Khazanovich D."/>
            <person name="Kisner P."/>
            <person name="Lance K."/>
            <person name="Lara M."/>
            <person name="Lee W."/>
            <person name="Lennon N."/>
            <person name="Letendre F."/>
            <person name="LeVine R."/>
            <person name="Lipovsky A."/>
            <person name="Liu X."/>
            <person name="Liu J."/>
            <person name="Liu S."/>
            <person name="Lokyitsang T."/>
            <person name="Lokyitsang Y."/>
            <person name="Lubonja R."/>
            <person name="Lui A."/>
            <person name="MacDonald P."/>
            <person name="Magnisalis V."/>
            <person name="Maru K."/>
            <person name="Matthews C."/>
            <person name="McCusker W."/>
            <person name="McDonough S."/>
            <person name="Mehta T."/>
            <person name="Meldrim J."/>
            <person name="Meneus L."/>
            <person name="Mihai O."/>
            <person name="Mihalev A."/>
            <person name="Mihova T."/>
            <person name="Mittelman R."/>
            <person name="Mlenga V."/>
            <person name="Montmayeur A."/>
            <person name="Mulrain L."/>
            <person name="Navidi A."/>
            <person name="Naylor J."/>
            <person name="Negash T."/>
            <person name="Nguyen T."/>
            <person name="Nguyen N."/>
            <person name="Nicol R."/>
            <person name="Norbu C."/>
            <person name="Norbu N."/>
            <person name="Novod N."/>
            <person name="O'Neill B."/>
            <person name="Osman S."/>
            <person name="Markiewicz E."/>
            <person name="Oyono O.L."/>
            <person name="Patti C."/>
            <person name="Phunkhang P."/>
            <person name="Pierre F."/>
            <person name="Priest M."/>
            <person name="Raghuraman S."/>
            <person name="Rege F."/>
            <person name="Reyes R."/>
            <person name="Rise C."/>
            <person name="Rogov P."/>
            <person name="Ross K."/>
            <person name="Ryan E."/>
            <person name="Settipalli S."/>
            <person name="Shea T."/>
            <person name="Sherpa N."/>
            <person name="Shi L."/>
            <person name="Shih D."/>
            <person name="Sparrow T."/>
            <person name="Spaulding J."/>
            <person name="Stalker J."/>
            <person name="Stange-Thomann N."/>
            <person name="Stavropoulos S."/>
            <person name="Stone C."/>
            <person name="Strader C."/>
            <person name="Tesfaye S."/>
            <person name="Thomson T."/>
            <person name="Thoulutsang Y."/>
            <person name="Thoulutsang D."/>
            <person name="Topham K."/>
            <person name="Topping I."/>
            <person name="Tsamla T."/>
            <person name="Vassiliev H."/>
            <person name="Vo A."/>
            <person name="Wangchuk T."/>
            <person name="Wangdi T."/>
            <person name="Weiand M."/>
            <person name="Wilkinson J."/>
            <person name="Wilson A."/>
            <person name="Yadav S."/>
            <person name="Young G."/>
            <person name="Yu Q."/>
            <person name="Zembek L."/>
            <person name="Zhong D."/>
            <person name="Zimmer A."/>
            <person name="Zwirko Z."/>
            <person name="Jaffe D.B."/>
            <person name="Alvarez P."/>
            <person name="Brockman W."/>
            <person name="Butler J."/>
            <person name="Chin C."/>
            <person name="Gnerre S."/>
            <person name="Grabherr M."/>
            <person name="Kleber M."/>
            <person name="Mauceli E."/>
            <person name="MacCallum I."/>
        </authorList>
    </citation>
    <scope>NUCLEOTIDE SEQUENCE [LARGE SCALE GENOMIC DNA]</scope>
    <source>
        <strain evidence="3">Tucson 15010-1051.87</strain>
    </source>
</reference>
<sequence length="173" mass="20507">MLRKLFVCMAFLTCIVAHVTFTNLKCNFTDRKIGNFQHCHIKAVNRTHKYVSVHANIYTKPINNVTINIRCMRYNSGYKPFFFDVTFDACKFLKQPRHPILILFYNTLKNRSNMNHTCPYNHDIIVDKLFTGDHELEFARYLPIPMGDYAIYVIFYIYKVKACTINLYLRITN</sequence>
<feature type="signal peptide" evidence="1">
    <location>
        <begin position="1"/>
        <end position="17"/>
    </location>
</feature>
<dbReference type="eggNOG" id="ENOG502TCAJ">
    <property type="taxonomic scope" value="Eukaryota"/>
</dbReference>
<accession>B4LHJ0</accession>
<dbReference type="PANTHER" id="PTHR20898:SF0">
    <property type="entry name" value="DAEDALUS ON 3-RELATED"/>
    <property type="match status" value="1"/>
</dbReference>
<dbReference type="Pfam" id="PF06477">
    <property type="entry name" value="DUF1091"/>
    <property type="match status" value="1"/>
</dbReference>
<keyword evidence="3" id="KW-1185">Reference proteome</keyword>
<name>B4LHJ0_DROVI</name>
<dbReference type="AlphaFoldDB" id="B4LHJ0"/>
<dbReference type="HOGENOM" id="CLU_116900_0_0_1"/>
<dbReference type="Proteomes" id="UP000008792">
    <property type="component" value="Unassembled WGS sequence"/>
</dbReference>
<keyword evidence="1" id="KW-0732">Signal</keyword>
<dbReference type="PANTHER" id="PTHR20898">
    <property type="entry name" value="DAEDALUS ON 3-RELATED-RELATED"/>
    <property type="match status" value="1"/>
</dbReference>
<evidence type="ECO:0000256" key="1">
    <source>
        <dbReference type="SAM" id="SignalP"/>
    </source>
</evidence>
<dbReference type="InterPro" id="IPR010512">
    <property type="entry name" value="DUF1091"/>
</dbReference>
<evidence type="ECO:0000313" key="2">
    <source>
        <dbReference type="EMBL" id="EDW68520.2"/>
    </source>
</evidence>
<evidence type="ECO:0008006" key="4">
    <source>
        <dbReference type="Google" id="ProtNLM"/>
    </source>
</evidence>
<dbReference type="EMBL" id="CH940647">
    <property type="protein sequence ID" value="EDW68520.2"/>
    <property type="molecule type" value="Genomic_DNA"/>
</dbReference>
<feature type="chain" id="PRO_5006457206" description="MD-2-related lipid-recognition domain-containing protein" evidence="1">
    <location>
        <begin position="18"/>
        <end position="173"/>
    </location>
</feature>
<gene>
    <name evidence="2" type="primary">Dvir\GJ12757</name>
    <name evidence="2" type="ORF">Dvir_GJ12757</name>
</gene>